<dbReference type="Proteomes" id="UP001497482">
    <property type="component" value="Chromosome 6"/>
</dbReference>
<organism evidence="1 2">
    <name type="scientific">Knipowitschia caucasica</name>
    <name type="common">Caucasian dwarf goby</name>
    <name type="synonym">Pomatoschistus caucasicus</name>
    <dbReference type="NCBI Taxonomy" id="637954"/>
    <lineage>
        <taxon>Eukaryota</taxon>
        <taxon>Metazoa</taxon>
        <taxon>Chordata</taxon>
        <taxon>Craniata</taxon>
        <taxon>Vertebrata</taxon>
        <taxon>Euteleostomi</taxon>
        <taxon>Actinopterygii</taxon>
        <taxon>Neopterygii</taxon>
        <taxon>Teleostei</taxon>
        <taxon>Neoteleostei</taxon>
        <taxon>Acanthomorphata</taxon>
        <taxon>Gobiaria</taxon>
        <taxon>Gobiiformes</taxon>
        <taxon>Gobioidei</taxon>
        <taxon>Gobiidae</taxon>
        <taxon>Gobiinae</taxon>
        <taxon>Knipowitschia</taxon>
    </lineage>
</organism>
<reference evidence="1 2" key="1">
    <citation type="submission" date="2024-04" db="EMBL/GenBank/DDBJ databases">
        <authorList>
            <person name="Waldvogel A.-M."/>
            <person name="Schoenle A."/>
        </authorList>
    </citation>
    <scope>NUCLEOTIDE SEQUENCE [LARGE SCALE GENOMIC DNA]</scope>
</reference>
<protein>
    <submittedName>
        <fullName evidence="1">Uncharacterized protein</fullName>
    </submittedName>
</protein>
<evidence type="ECO:0000313" key="1">
    <source>
        <dbReference type="EMBL" id="CAL1609059.1"/>
    </source>
</evidence>
<dbReference type="AlphaFoldDB" id="A0AAV2M6X0"/>
<gene>
    <name evidence="1" type="ORF">KC01_LOCUS35884</name>
</gene>
<accession>A0AAV2M6X0</accession>
<evidence type="ECO:0000313" key="2">
    <source>
        <dbReference type="Proteomes" id="UP001497482"/>
    </source>
</evidence>
<keyword evidence="2" id="KW-1185">Reference proteome</keyword>
<proteinExistence type="predicted"/>
<name>A0AAV2M6X0_KNICA</name>
<sequence>MAAHVLGSLLAGVRAGSPGGKLPLGIVIRVLRSAFAAAVTPPNAAARRSRCVHSDKAHFIIMALCHSGVKPLVMNNYSSGKVHRGGRSLWLKPQAWCPVSPLTPVDLLIKPLHTEIKEQIGQSV</sequence>
<dbReference type="EMBL" id="OZ035828">
    <property type="protein sequence ID" value="CAL1609059.1"/>
    <property type="molecule type" value="Genomic_DNA"/>
</dbReference>